<dbReference type="KEGG" id="marb:CJ263_00310"/>
<proteinExistence type="predicted"/>
<dbReference type="PROSITE" id="PS51257">
    <property type="entry name" value="PROKAR_LIPOPROTEIN"/>
    <property type="match status" value="1"/>
</dbReference>
<name>A0A223V0V2_9FLAO</name>
<protein>
    <submittedName>
        <fullName evidence="1">MBL fold metallo-hydrolase</fullName>
    </submittedName>
</protein>
<dbReference type="GO" id="GO:0016787">
    <property type="term" value="F:hydrolase activity"/>
    <property type="evidence" value="ECO:0007669"/>
    <property type="project" value="UniProtKB-KW"/>
</dbReference>
<keyword evidence="1" id="KW-0378">Hydrolase</keyword>
<dbReference type="PANTHER" id="PTHR43546:SF3">
    <property type="entry name" value="UPF0173 METAL-DEPENDENT HYDROLASE MJ1163"/>
    <property type="match status" value="1"/>
</dbReference>
<evidence type="ECO:0000313" key="1">
    <source>
        <dbReference type="EMBL" id="ASV28797.1"/>
    </source>
</evidence>
<dbReference type="Gene3D" id="3.60.15.10">
    <property type="entry name" value="Ribonuclease Z/Hydroxyacylglutathione hydrolase-like"/>
    <property type="match status" value="1"/>
</dbReference>
<dbReference type="AlphaFoldDB" id="A0A223V0V2"/>
<dbReference type="SUPFAM" id="SSF56281">
    <property type="entry name" value="Metallo-hydrolase/oxidoreductase"/>
    <property type="match status" value="1"/>
</dbReference>
<dbReference type="InterPro" id="IPR036866">
    <property type="entry name" value="RibonucZ/Hydroxyglut_hydro"/>
</dbReference>
<dbReference type="OrthoDB" id="9789133at2"/>
<organism evidence="1 2">
    <name type="scientific">Maribacter cobaltidurans</name>
    <dbReference type="NCBI Taxonomy" id="1178778"/>
    <lineage>
        <taxon>Bacteria</taxon>
        <taxon>Pseudomonadati</taxon>
        <taxon>Bacteroidota</taxon>
        <taxon>Flavobacteriia</taxon>
        <taxon>Flavobacteriales</taxon>
        <taxon>Flavobacteriaceae</taxon>
        <taxon>Maribacter</taxon>
    </lineage>
</organism>
<gene>
    <name evidence="1" type="ORF">CJ263_00310</name>
</gene>
<dbReference type="Pfam" id="PF13483">
    <property type="entry name" value="Lactamase_B_3"/>
    <property type="match status" value="1"/>
</dbReference>
<dbReference type="EMBL" id="CP022957">
    <property type="protein sequence ID" value="ASV28797.1"/>
    <property type="molecule type" value="Genomic_DNA"/>
</dbReference>
<dbReference type="Proteomes" id="UP000215244">
    <property type="component" value="Chromosome"/>
</dbReference>
<accession>A0A223V0V2</accession>
<dbReference type="InterPro" id="IPR050114">
    <property type="entry name" value="UPF0173_UPF0282_UlaG_hydrolase"/>
</dbReference>
<sequence length="273" mass="30788">MNNRNLLVILFFSVTLLFSCKDNKNKDVDSVPSYNSEANIPPPPPPPVLDNKLNVVPIEHATAVLQWGDITVYVDPTEGAKAFEGQDDPDLILITDIHGDHLNVETLQELNTEDVTIVVPQAVADQLPEVFNSQLKILNNRENTEIKGIKIEAIPMYNLREEAKDFHVKGRGNGYVLNLGDQRVYFSGDTEDIPEMRNLQNIDKAFVCMNLPYTMTVESAASAVLDFKPAQVYPYHYRGRPDVSDVEKFKKLVNEGNPEIEVVLLDWYPNADY</sequence>
<reference evidence="1 2" key="1">
    <citation type="submission" date="2017-08" db="EMBL/GenBank/DDBJ databases">
        <title>The complete genome sequence of Maribacter sp. B1, isolated from deep-sea sediment.</title>
        <authorList>
            <person name="Wu Y.-H."/>
            <person name="Cheng H."/>
            <person name="Xu X.-W."/>
        </authorList>
    </citation>
    <scope>NUCLEOTIDE SEQUENCE [LARGE SCALE GENOMIC DNA]</scope>
    <source>
        <strain evidence="1 2">B1</strain>
    </source>
</reference>
<evidence type="ECO:0000313" key="2">
    <source>
        <dbReference type="Proteomes" id="UP000215244"/>
    </source>
</evidence>
<dbReference type="PANTHER" id="PTHR43546">
    <property type="entry name" value="UPF0173 METAL-DEPENDENT HYDROLASE MJ1163-RELATED"/>
    <property type="match status" value="1"/>
</dbReference>
<keyword evidence="2" id="KW-1185">Reference proteome</keyword>